<dbReference type="GO" id="GO:0005886">
    <property type="term" value="C:plasma membrane"/>
    <property type="evidence" value="ECO:0007669"/>
    <property type="project" value="UniProtKB-SubCell"/>
</dbReference>
<dbReference type="SUPFAM" id="SSF53448">
    <property type="entry name" value="Nucleotide-diphospho-sugar transferases"/>
    <property type="match status" value="1"/>
</dbReference>
<dbReference type="InterPro" id="IPR043149">
    <property type="entry name" value="TagF_N"/>
</dbReference>
<evidence type="ECO:0000313" key="8">
    <source>
        <dbReference type="EMBL" id="SDT76408.1"/>
    </source>
</evidence>
<dbReference type="OrthoDB" id="2676521at2"/>
<reference evidence="8 9" key="1">
    <citation type="submission" date="2016-10" db="EMBL/GenBank/DDBJ databases">
        <authorList>
            <person name="de Groot N.N."/>
        </authorList>
    </citation>
    <scope>NUCLEOTIDE SEQUENCE [LARGE SCALE GENOMIC DNA]</scope>
    <source>
        <strain evidence="8 9">DSM 43941</strain>
    </source>
</reference>
<dbReference type="STRING" id="113562.SAMN04489716_7611"/>
<dbReference type="EMBL" id="LT629758">
    <property type="protein sequence ID" value="SDT76408.1"/>
    <property type="molecule type" value="Genomic_DNA"/>
</dbReference>
<accession>A0A1H2D0Z6</accession>
<dbReference type="RefSeq" id="WP_092552449.1">
    <property type="nucleotide sequence ID" value="NZ_BOMJ01000026.1"/>
</dbReference>
<name>A0A1H2D0Z6_9ACTN</name>
<dbReference type="InterPro" id="IPR007554">
    <property type="entry name" value="Glycerophosphate_synth"/>
</dbReference>
<protein>
    <submittedName>
        <fullName evidence="8">CDP-glycerol glycerophosphotransferase</fullName>
    </submittedName>
</protein>
<comment type="subcellular location">
    <subcellularLocation>
        <location evidence="1">Cell membrane</location>
        <topology evidence="1">Peripheral membrane protein</topology>
    </subcellularLocation>
</comment>
<dbReference type="PANTHER" id="PTHR37316:SF3">
    <property type="entry name" value="TEICHOIC ACID GLYCEROL-PHOSPHATE TRANSFERASE"/>
    <property type="match status" value="1"/>
</dbReference>
<keyword evidence="9" id="KW-1185">Reference proteome</keyword>
<evidence type="ECO:0000256" key="4">
    <source>
        <dbReference type="ARBA" id="ARBA00022679"/>
    </source>
</evidence>
<dbReference type="Pfam" id="PF04464">
    <property type="entry name" value="Glyphos_transf"/>
    <property type="match status" value="1"/>
</dbReference>
<dbReference type="GO" id="GO:0047355">
    <property type="term" value="F:CDP-glycerol glycerophosphotransferase activity"/>
    <property type="evidence" value="ECO:0007669"/>
    <property type="project" value="InterPro"/>
</dbReference>
<dbReference type="Pfam" id="PF00535">
    <property type="entry name" value="Glycos_transf_2"/>
    <property type="match status" value="1"/>
</dbReference>
<dbReference type="InterPro" id="IPR051612">
    <property type="entry name" value="Teichoic_Acid_Biosynth"/>
</dbReference>
<gene>
    <name evidence="8" type="ORF">SAMN04489716_7611</name>
</gene>
<proteinExistence type="inferred from homology"/>
<dbReference type="Gene3D" id="3.90.550.10">
    <property type="entry name" value="Spore Coat Polysaccharide Biosynthesis Protein SpsA, Chain A"/>
    <property type="match status" value="1"/>
</dbReference>
<feature type="domain" description="Glycosyltransferase 2-like" evidence="7">
    <location>
        <begin position="12"/>
        <end position="176"/>
    </location>
</feature>
<dbReference type="Proteomes" id="UP000198688">
    <property type="component" value="Chromosome I"/>
</dbReference>
<sequence>MTSSQSRTPAVTVVVISYNDAGRVANAVRSVLDQSLRDHEVIVVDDHSTDGTDAVVEKLVAEHPDAVRFIRLPANSGHAGKPRNTGIAAARGRFIMFLDSDDTLDQHACRNLVAEAEQTEADMVIGRCVRHDVITGKESSWMPWLVSRKVVYESLHEQPELLYDVLSTNKLYRHDFLIRENLLFVEDRLYEDNLFAAHSYLAAKKIAIIPQRIYTWNIERKAVNLSITRRAAEIRNITDRMAISRKIDELLDKYDAGDLRLQKDIRFIENDLRVHLARLSRQSEENQRAMIEVARPYVQTLPDAAFREAKPLPAMAAYLVRQGDYHGVAALHDYMVYKPYQPHLTAELVIQDGRVYWGDRHLDDPLGREVLDVTEMGFQDRQLSKLRLGGAVESLHRDGDLVTITGSFANPLGRITVESAPKAQLVIADRRSKQRIFKVKAQLSVDEQRIVWNAVFEPEKDLRPVGLIDPLYSVRLHITVGAESASLALFADDDVLDTIRIPTRPRLSRLTADLLQGYRTDSGNLALRLDADGGAAKLGTAAITGVRNTHFGARAWARAAAFQKSIRQSRNTRATKLSWYENVFLKMPIKKGSVVFESHMGKQFSDSPRAIYEEMKRRGVKFNPIWVYASQPTGFPSDVKLVKRNSWAYLQALAQAEFWIDNQGFPHDLRKRPETSYIQTWHGSAFKRMGFDQADVKRQSEAQQARMNRAIDRFDYFMVRSGHDERTLARGLQVGAELLRVGYPRNDVLVKGGNDEEIAKLRKQIGLTDDRKVVLYAPTFRPEEVNRRSGLRLPFDLSEFTHRFGDDMVLLVRPHYLVSFALPPAYGHSVRNVAGVHDITPLLQISDALITDYSSVMFDYALLNRPMIFHVPDYDHYVGSTRGSYFDLAETAPGPLTRTSEDLFAALADLDGNTTTFTEKRRQFVAEFGEYDTGDAAKAVVDRFFGTGTRRG</sequence>
<dbReference type="AlphaFoldDB" id="A0A1H2D0Z6"/>
<dbReference type="GO" id="GO:0019350">
    <property type="term" value="P:teichoic acid biosynthetic process"/>
    <property type="evidence" value="ECO:0007669"/>
    <property type="project" value="UniProtKB-KW"/>
</dbReference>
<keyword evidence="6" id="KW-0472">Membrane</keyword>
<evidence type="ECO:0000256" key="6">
    <source>
        <dbReference type="ARBA" id="ARBA00023136"/>
    </source>
</evidence>
<dbReference type="Gene3D" id="3.40.50.11820">
    <property type="match status" value="1"/>
</dbReference>
<evidence type="ECO:0000256" key="3">
    <source>
        <dbReference type="ARBA" id="ARBA00022475"/>
    </source>
</evidence>
<dbReference type="InterPro" id="IPR043148">
    <property type="entry name" value="TagF_C"/>
</dbReference>
<dbReference type="SUPFAM" id="SSF53756">
    <property type="entry name" value="UDP-Glycosyltransferase/glycogen phosphorylase"/>
    <property type="match status" value="1"/>
</dbReference>
<evidence type="ECO:0000313" key="9">
    <source>
        <dbReference type="Proteomes" id="UP000198688"/>
    </source>
</evidence>
<evidence type="ECO:0000256" key="1">
    <source>
        <dbReference type="ARBA" id="ARBA00004202"/>
    </source>
</evidence>
<dbReference type="Gene3D" id="3.40.50.12580">
    <property type="match status" value="1"/>
</dbReference>
<keyword evidence="5" id="KW-0777">Teichoic acid biosynthesis</keyword>
<evidence type="ECO:0000259" key="7">
    <source>
        <dbReference type="Pfam" id="PF00535"/>
    </source>
</evidence>
<dbReference type="PANTHER" id="PTHR37316">
    <property type="entry name" value="TEICHOIC ACID GLYCEROL-PHOSPHATE PRIMASE"/>
    <property type="match status" value="1"/>
</dbReference>
<keyword evidence="4 8" id="KW-0808">Transferase</keyword>
<dbReference type="CDD" id="cd00761">
    <property type="entry name" value="Glyco_tranf_GTA_type"/>
    <property type="match status" value="1"/>
</dbReference>
<comment type="similarity">
    <text evidence="2">Belongs to the CDP-glycerol glycerophosphotransferase family.</text>
</comment>
<dbReference type="InterPro" id="IPR001173">
    <property type="entry name" value="Glyco_trans_2-like"/>
</dbReference>
<keyword evidence="3" id="KW-1003">Cell membrane</keyword>
<dbReference type="InterPro" id="IPR029044">
    <property type="entry name" value="Nucleotide-diphossugar_trans"/>
</dbReference>
<organism evidence="8 9">
    <name type="scientific">Actinoplanes derwentensis</name>
    <dbReference type="NCBI Taxonomy" id="113562"/>
    <lineage>
        <taxon>Bacteria</taxon>
        <taxon>Bacillati</taxon>
        <taxon>Actinomycetota</taxon>
        <taxon>Actinomycetes</taxon>
        <taxon>Micromonosporales</taxon>
        <taxon>Micromonosporaceae</taxon>
        <taxon>Actinoplanes</taxon>
    </lineage>
</organism>
<evidence type="ECO:0000256" key="5">
    <source>
        <dbReference type="ARBA" id="ARBA00022944"/>
    </source>
</evidence>
<evidence type="ECO:0000256" key="2">
    <source>
        <dbReference type="ARBA" id="ARBA00010488"/>
    </source>
</evidence>